<evidence type="ECO:0000256" key="1">
    <source>
        <dbReference type="SAM" id="MobiDB-lite"/>
    </source>
</evidence>
<protein>
    <recommendedName>
        <fullName evidence="4">Phosphohydrolase</fullName>
    </recommendedName>
</protein>
<reference evidence="2" key="1">
    <citation type="journal article" date="2021" name="Front. Microbiol.">
        <title>Comprehensive Comparative Genomics and Phenotyping of Methylobacterium Species.</title>
        <authorList>
            <person name="Alessa O."/>
            <person name="Ogura Y."/>
            <person name="Fujitani Y."/>
            <person name="Takami H."/>
            <person name="Hayashi T."/>
            <person name="Sahin N."/>
            <person name="Tani A."/>
        </authorList>
    </citation>
    <scope>NUCLEOTIDE SEQUENCE</scope>
    <source>
        <strain evidence="2">DSM 19015</strain>
    </source>
</reference>
<comment type="caution">
    <text evidence="2">The sequence shown here is derived from an EMBL/GenBank/DDBJ whole genome shotgun (WGS) entry which is preliminary data.</text>
</comment>
<dbReference type="EMBL" id="BPQP01000048">
    <property type="protein sequence ID" value="GJD95878.1"/>
    <property type="molecule type" value="Genomic_DNA"/>
</dbReference>
<evidence type="ECO:0008006" key="4">
    <source>
        <dbReference type="Google" id="ProtNLM"/>
    </source>
</evidence>
<accession>A0ABQ4S0C6</accession>
<organism evidence="2 3">
    <name type="scientific">Methylobacterium iners</name>
    <dbReference type="NCBI Taxonomy" id="418707"/>
    <lineage>
        <taxon>Bacteria</taxon>
        <taxon>Pseudomonadati</taxon>
        <taxon>Pseudomonadota</taxon>
        <taxon>Alphaproteobacteria</taxon>
        <taxon>Hyphomicrobiales</taxon>
        <taxon>Methylobacteriaceae</taxon>
        <taxon>Methylobacterium</taxon>
    </lineage>
</organism>
<keyword evidence="3" id="KW-1185">Reference proteome</keyword>
<reference evidence="2" key="2">
    <citation type="submission" date="2021-08" db="EMBL/GenBank/DDBJ databases">
        <authorList>
            <person name="Tani A."/>
            <person name="Ola A."/>
            <person name="Ogura Y."/>
            <person name="Katsura K."/>
            <person name="Hayashi T."/>
        </authorList>
    </citation>
    <scope>NUCLEOTIDE SEQUENCE</scope>
    <source>
        <strain evidence="2">DSM 19015</strain>
    </source>
</reference>
<name>A0ABQ4S0C6_9HYPH</name>
<dbReference type="RefSeq" id="WP_238245010.1">
    <property type="nucleotide sequence ID" value="NZ_BPQP01000048.1"/>
</dbReference>
<proteinExistence type="predicted"/>
<dbReference type="Gene3D" id="1.10.3210.10">
    <property type="entry name" value="Hypothetical protein af1432"/>
    <property type="match status" value="1"/>
</dbReference>
<dbReference type="Proteomes" id="UP001055125">
    <property type="component" value="Unassembled WGS sequence"/>
</dbReference>
<evidence type="ECO:0000313" key="3">
    <source>
        <dbReference type="Proteomes" id="UP001055125"/>
    </source>
</evidence>
<evidence type="ECO:0000313" key="2">
    <source>
        <dbReference type="EMBL" id="GJD95878.1"/>
    </source>
</evidence>
<dbReference type="SUPFAM" id="SSF109604">
    <property type="entry name" value="HD-domain/PDEase-like"/>
    <property type="match status" value="1"/>
</dbReference>
<gene>
    <name evidence="2" type="ORF">OCOJLMKI_3094</name>
</gene>
<sequence length="164" mass="17297">MPTASDAHRFAANAHSGQLDQSGKPHIRHINRVAAAADARARHARLTNGLKVNPAAVLQAAYLHDVLEDTETTAEALRRAGFAESAVVMVQLPTSTDEPLSYAERISALIQSANLGAILIRSSDNEDDANAVRTLPAGSTLSMRYAASMPRLKDAAAALGYTGP</sequence>
<feature type="region of interest" description="Disordered" evidence="1">
    <location>
        <begin position="1"/>
        <end position="24"/>
    </location>
</feature>